<organism evidence="3 4">
    <name type="scientific">Roseinatronobacter bogoriensis subsp. barguzinensis</name>
    <dbReference type="NCBI Taxonomy" id="441209"/>
    <lineage>
        <taxon>Bacteria</taxon>
        <taxon>Pseudomonadati</taxon>
        <taxon>Pseudomonadota</taxon>
        <taxon>Alphaproteobacteria</taxon>
        <taxon>Rhodobacterales</taxon>
        <taxon>Paracoccaceae</taxon>
        <taxon>Roseinatronobacter</taxon>
    </lineage>
</organism>
<dbReference type="STRING" id="441209.GCA_001870665_00634"/>
<sequence>MKLRYIFPVALALSAGPALAERTPPAQALPLSEIVAGLEDRYDIHFIDEIEWDDDGYWEVELFTRDGAKVEIKVDPVTGKLHH</sequence>
<evidence type="ECO:0000259" key="2">
    <source>
        <dbReference type="Pfam" id="PF13670"/>
    </source>
</evidence>
<dbReference type="EMBL" id="CP024899">
    <property type="protein sequence ID" value="ATX67638.1"/>
    <property type="molecule type" value="Genomic_DNA"/>
</dbReference>
<name>A0A2K8KKM2_9RHOB</name>
<dbReference type="KEGG" id="rbg:BG454_02950"/>
<accession>A0A2K8KKM2</accession>
<dbReference type="RefSeq" id="WP_071481896.1">
    <property type="nucleotide sequence ID" value="NZ_CP024899.1"/>
</dbReference>
<evidence type="ECO:0000313" key="3">
    <source>
        <dbReference type="EMBL" id="ATX67638.1"/>
    </source>
</evidence>
<evidence type="ECO:0000256" key="1">
    <source>
        <dbReference type="SAM" id="SignalP"/>
    </source>
</evidence>
<dbReference type="InterPro" id="IPR025711">
    <property type="entry name" value="PepSY"/>
</dbReference>
<dbReference type="Pfam" id="PF13670">
    <property type="entry name" value="PepSY_2"/>
    <property type="match status" value="1"/>
</dbReference>
<gene>
    <name evidence="3" type="ORF">BG454_02950</name>
</gene>
<feature type="chain" id="PRO_5014784716" evidence="1">
    <location>
        <begin position="21"/>
        <end position="83"/>
    </location>
</feature>
<keyword evidence="1" id="KW-0732">Signal</keyword>
<evidence type="ECO:0000313" key="4">
    <source>
        <dbReference type="Proteomes" id="UP000228948"/>
    </source>
</evidence>
<keyword evidence="4" id="KW-1185">Reference proteome</keyword>
<proteinExistence type="predicted"/>
<protein>
    <submittedName>
        <fullName evidence="3">PepSY domain-containing protein</fullName>
    </submittedName>
</protein>
<dbReference type="Proteomes" id="UP000228948">
    <property type="component" value="Chromosome"/>
</dbReference>
<reference evidence="3 4" key="1">
    <citation type="submission" date="2017-11" db="EMBL/GenBank/DDBJ databases">
        <title>Revised Sequence and Annotation of the Rhodobaca barguzinensis strain alga05 Genome.</title>
        <authorList>
            <person name="Kopejtka K."/>
            <person name="Tomasch J.M."/>
            <person name="Bunk B."/>
            <person name="Koblizek M."/>
        </authorList>
    </citation>
    <scope>NUCLEOTIDE SEQUENCE [LARGE SCALE GENOMIC DNA]</scope>
    <source>
        <strain evidence="4">alga05</strain>
    </source>
</reference>
<dbReference type="AlphaFoldDB" id="A0A2K8KKM2"/>
<feature type="signal peptide" evidence="1">
    <location>
        <begin position="1"/>
        <end position="20"/>
    </location>
</feature>
<feature type="domain" description="PepSY" evidence="2">
    <location>
        <begin position="9"/>
        <end position="81"/>
    </location>
</feature>
<dbReference type="OrthoDB" id="8099763at2"/>